<evidence type="ECO:0000256" key="1">
    <source>
        <dbReference type="SAM" id="Phobius"/>
    </source>
</evidence>
<dbReference type="KEGG" id="tcc:108663019"/>
<dbReference type="GeneID" id="108663019"/>
<feature type="transmembrane region" description="Helical" evidence="1">
    <location>
        <begin position="29"/>
        <end position="50"/>
    </location>
</feature>
<reference evidence="3" key="2">
    <citation type="submission" date="2025-08" db="UniProtKB">
        <authorList>
            <consortium name="RefSeq"/>
        </authorList>
    </citation>
    <scope>IDENTIFICATION</scope>
</reference>
<sequence length="161" mass="18230">MDAYKPINNHLTVRKRLSKSDGSTNAYGYIYKSMIGSLLFLSAIIPDIMYATSLLSRFMQTPSLLHFKVANRILRYIKGTVEVGLKYRKRDTGELQGFSDSDWAGLVDDSKSTATNHVHWLRKILLDVGFIQKKGTVLHVDNQFAVSIAKNPIHHGRTKHI</sequence>
<accession>A0AB32WNL1</accession>
<dbReference type="PANTHER" id="PTHR11439">
    <property type="entry name" value="GAG-POL-RELATED RETROTRANSPOSON"/>
    <property type="match status" value="1"/>
</dbReference>
<dbReference type="Gramene" id="Tc08v2_t012410.1">
    <property type="protein sequence ID" value="Tc08v2_p012410.1"/>
    <property type="gene ID" value="Tc08v2_g012410"/>
</dbReference>
<reference evidence="2" key="1">
    <citation type="journal article" date="1997" name="Nucleic Acids Res.">
        <title>tRNAscan-SE: a program for improved detection of transfer RNA genes in genomic sequence.</title>
        <authorList>
            <person name="Lowe T.M."/>
            <person name="Eddy S.R."/>
        </authorList>
    </citation>
    <scope>NUCLEOTIDE SEQUENCE [LARGE SCALE GENOMIC DNA]</scope>
    <source>
        <strain evidence="2">r\B97-61/B2</strain>
    </source>
</reference>
<dbReference type="PANTHER" id="PTHR11439:SF502">
    <property type="entry name" value="SECRETED RXLR EFFECTOR PROTEIN 161-LIKE"/>
    <property type="match status" value="1"/>
</dbReference>
<dbReference type="CDD" id="cd09272">
    <property type="entry name" value="RNase_HI_RT_Ty1"/>
    <property type="match status" value="1"/>
</dbReference>
<proteinExistence type="predicted"/>
<keyword evidence="1" id="KW-1133">Transmembrane helix</keyword>
<keyword evidence="1" id="KW-0472">Membrane</keyword>
<dbReference type="AlphaFoldDB" id="A0AB32WNL1"/>
<gene>
    <name evidence="3" type="primary">LOC108663019</name>
</gene>
<evidence type="ECO:0000313" key="3">
    <source>
        <dbReference type="RefSeq" id="XP_017980993.1"/>
    </source>
</evidence>
<keyword evidence="1" id="KW-0812">Transmembrane</keyword>
<name>A0AB32WNL1_THECC</name>
<dbReference type="Proteomes" id="UP000694886">
    <property type="component" value="Chromosome 8"/>
</dbReference>
<evidence type="ECO:0000313" key="2">
    <source>
        <dbReference type="Proteomes" id="UP000694886"/>
    </source>
</evidence>
<protein>
    <submittedName>
        <fullName evidence="3">Uncharacterized mitochondrial protein AtMg00240-like</fullName>
    </submittedName>
</protein>
<dbReference type="RefSeq" id="XP_017980993.1">
    <property type="nucleotide sequence ID" value="XM_018125504.1"/>
</dbReference>
<organism evidence="2 3">
    <name type="scientific">Theobroma cacao</name>
    <name type="common">Cacao</name>
    <name type="synonym">Cocoa</name>
    <dbReference type="NCBI Taxonomy" id="3641"/>
    <lineage>
        <taxon>Eukaryota</taxon>
        <taxon>Viridiplantae</taxon>
        <taxon>Streptophyta</taxon>
        <taxon>Embryophyta</taxon>
        <taxon>Tracheophyta</taxon>
        <taxon>Spermatophyta</taxon>
        <taxon>Magnoliopsida</taxon>
        <taxon>eudicotyledons</taxon>
        <taxon>Gunneridae</taxon>
        <taxon>Pentapetalae</taxon>
        <taxon>rosids</taxon>
        <taxon>malvids</taxon>
        <taxon>Malvales</taxon>
        <taxon>Malvaceae</taxon>
        <taxon>Byttnerioideae</taxon>
        <taxon>Theobroma</taxon>
    </lineage>
</organism>